<dbReference type="KEGG" id="orp:MOP44_24200"/>
<sequence>MANAWPDSAIMMTLAGIAYSSDIPGQLKNTDYATQGDWSVVWGPVDDSYGNLAYVAVSASTGKYALVVRGSETSFSWDTLYNWFYNLYVTWQNPWPYFPTQPQAMLSYGSWVQATQLTLASWNGQTLGQFLTESVPKDAVLALTGHSLGGNLVSVLASWISSLRGPDGSQPDPNTEVYTFAAPSAGNEAFAIGFNARFPKSYRYWNTLDAVPHAWDRLLDLLSLYDSIGITTPSWIWDAVVGLETALVASEVYYGSYYLQPNANGNPLTGSLIELNSDYLAEVAYQHGTNVYLGLLGAPLLKQRINILAAAAFEPTAHLPRPKPIERAAVRASTAKPLAGLPNPGLSGFPGIRTFAGHPRNRSGF</sequence>
<evidence type="ECO:0000313" key="3">
    <source>
        <dbReference type="Proteomes" id="UP001059380"/>
    </source>
</evidence>
<feature type="domain" description="Fungal lipase-type" evidence="1">
    <location>
        <begin position="67"/>
        <end position="214"/>
    </location>
</feature>
<dbReference type="PANTHER" id="PTHR45908">
    <property type="entry name" value="PROTEIN CBG11750-RELATED"/>
    <property type="match status" value="1"/>
</dbReference>
<dbReference type="RefSeq" id="WP_260792993.1">
    <property type="nucleotide sequence ID" value="NZ_CP093313.1"/>
</dbReference>
<evidence type="ECO:0000259" key="1">
    <source>
        <dbReference type="Pfam" id="PF01764"/>
    </source>
</evidence>
<accession>A0A9J7BMD2</accession>
<dbReference type="Proteomes" id="UP001059380">
    <property type="component" value="Chromosome"/>
</dbReference>
<evidence type="ECO:0000313" key="2">
    <source>
        <dbReference type="EMBL" id="UWZ83657.1"/>
    </source>
</evidence>
<dbReference type="EMBL" id="CP093313">
    <property type="protein sequence ID" value="UWZ83657.1"/>
    <property type="molecule type" value="Genomic_DNA"/>
</dbReference>
<reference evidence="2" key="1">
    <citation type="submission" date="2021-04" db="EMBL/GenBank/DDBJ databases">
        <title>Phylogenetic analysis of Acidobacteriaceae.</title>
        <authorList>
            <person name="Qiu L."/>
            <person name="Zhang Q."/>
        </authorList>
    </citation>
    <scope>NUCLEOTIDE SEQUENCE</scope>
    <source>
        <strain evidence="2">DSM 25168</strain>
    </source>
</reference>
<protein>
    <recommendedName>
        <fullName evidence="1">Fungal lipase-type domain-containing protein</fullName>
    </recommendedName>
</protein>
<proteinExistence type="predicted"/>
<organism evidence="2 3">
    <name type="scientific">Occallatibacter riparius</name>
    <dbReference type="NCBI Taxonomy" id="1002689"/>
    <lineage>
        <taxon>Bacteria</taxon>
        <taxon>Pseudomonadati</taxon>
        <taxon>Acidobacteriota</taxon>
        <taxon>Terriglobia</taxon>
        <taxon>Terriglobales</taxon>
        <taxon>Acidobacteriaceae</taxon>
        <taxon>Occallatibacter</taxon>
    </lineage>
</organism>
<dbReference type="Pfam" id="PF01764">
    <property type="entry name" value="Lipase_3"/>
    <property type="match status" value="1"/>
</dbReference>
<gene>
    <name evidence="2" type="ORF">MOP44_24200</name>
</gene>
<keyword evidence="3" id="KW-1185">Reference proteome</keyword>
<dbReference type="InterPro" id="IPR029058">
    <property type="entry name" value="AB_hydrolase_fold"/>
</dbReference>
<name>A0A9J7BMD2_9BACT</name>
<dbReference type="Gene3D" id="3.40.50.1820">
    <property type="entry name" value="alpha/beta hydrolase"/>
    <property type="match status" value="1"/>
</dbReference>
<dbReference type="GO" id="GO:0006629">
    <property type="term" value="P:lipid metabolic process"/>
    <property type="evidence" value="ECO:0007669"/>
    <property type="project" value="InterPro"/>
</dbReference>
<dbReference type="InterPro" id="IPR002921">
    <property type="entry name" value="Fungal_lipase-type"/>
</dbReference>
<dbReference type="PANTHER" id="PTHR45908:SF5">
    <property type="entry name" value="FUNGAL LIPASE-LIKE DOMAIN-CONTAINING PROTEIN"/>
    <property type="match status" value="1"/>
</dbReference>
<dbReference type="SUPFAM" id="SSF53474">
    <property type="entry name" value="alpha/beta-Hydrolases"/>
    <property type="match status" value="1"/>
</dbReference>
<dbReference type="AlphaFoldDB" id="A0A9J7BMD2"/>